<reference evidence="5" key="1">
    <citation type="submission" date="2022-01" db="EMBL/GenBank/DDBJ databases">
        <title>Comparative genomics reveals a dynamic genome evolution in the ectomycorrhizal milk-cap (Lactarius) mushrooms.</title>
        <authorList>
            <consortium name="DOE Joint Genome Institute"/>
            <person name="Lebreton A."/>
            <person name="Tang N."/>
            <person name="Kuo A."/>
            <person name="LaButti K."/>
            <person name="Drula E."/>
            <person name="Barry K."/>
            <person name="Clum A."/>
            <person name="Lipzen A."/>
            <person name="Mousain D."/>
            <person name="Ng V."/>
            <person name="Wang R."/>
            <person name="Wang X."/>
            <person name="Dai Y."/>
            <person name="Henrissat B."/>
            <person name="Grigoriev I.V."/>
            <person name="Guerin-Laguette A."/>
            <person name="Yu F."/>
            <person name="Martin F.M."/>
        </authorList>
    </citation>
    <scope>NUCLEOTIDE SEQUENCE</scope>
    <source>
        <strain evidence="5">QP</strain>
    </source>
</reference>
<dbReference type="InterPro" id="IPR045095">
    <property type="entry name" value="ACDP"/>
</dbReference>
<feature type="transmembrane region" description="Helical" evidence="3">
    <location>
        <begin position="167"/>
        <end position="190"/>
    </location>
</feature>
<feature type="transmembrane region" description="Helical" evidence="3">
    <location>
        <begin position="110"/>
        <end position="130"/>
    </location>
</feature>
<feature type="compositionally biased region" description="Basic and acidic residues" evidence="2">
    <location>
        <begin position="469"/>
        <end position="479"/>
    </location>
</feature>
<dbReference type="SUPFAM" id="SSF54631">
    <property type="entry name" value="CBS-domain pair"/>
    <property type="match status" value="1"/>
</dbReference>
<proteinExistence type="predicted"/>
<feature type="region of interest" description="Disordered" evidence="2">
    <location>
        <begin position="382"/>
        <end position="488"/>
    </location>
</feature>
<dbReference type="GO" id="GO:0010960">
    <property type="term" value="P:magnesium ion homeostasis"/>
    <property type="evidence" value="ECO:0007669"/>
    <property type="project" value="InterPro"/>
</dbReference>
<dbReference type="GO" id="GO:0016020">
    <property type="term" value="C:membrane"/>
    <property type="evidence" value="ECO:0007669"/>
    <property type="project" value="UniProtKB-UniRule"/>
</dbReference>
<dbReference type="GO" id="GO:0005737">
    <property type="term" value="C:cytoplasm"/>
    <property type="evidence" value="ECO:0007669"/>
    <property type="project" value="TreeGrafter"/>
</dbReference>
<evidence type="ECO:0000256" key="1">
    <source>
        <dbReference type="PROSITE-ProRule" id="PRU01193"/>
    </source>
</evidence>
<feature type="transmembrane region" description="Helical" evidence="3">
    <location>
        <begin position="52"/>
        <end position="76"/>
    </location>
</feature>
<feature type="compositionally biased region" description="Low complexity" evidence="2">
    <location>
        <begin position="808"/>
        <end position="822"/>
    </location>
</feature>
<name>A0AAD4LDQ9_9AGAM</name>
<dbReference type="InterPro" id="IPR002550">
    <property type="entry name" value="CNNM"/>
</dbReference>
<dbReference type="AlphaFoldDB" id="A0AAD4LDQ9"/>
<keyword evidence="1 3" id="KW-0812">Transmembrane</keyword>
<evidence type="ECO:0000259" key="4">
    <source>
        <dbReference type="PROSITE" id="PS51846"/>
    </source>
</evidence>
<organism evidence="5 6">
    <name type="scientific">Lactarius akahatsu</name>
    <dbReference type="NCBI Taxonomy" id="416441"/>
    <lineage>
        <taxon>Eukaryota</taxon>
        <taxon>Fungi</taxon>
        <taxon>Dikarya</taxon>
        <taxon>Basidiomycota</taxon>
        <taxon>Agaricomycotina</taxon>
        <taxon>Agaricomycetes</taxon>
        <taxon>Russulales</taxon>
        <taxon>Russulaceae</taxon>
        <taxon>Lactarius</taxon>
    </lineage>
</organism>
<feature type="compositionally biased region" description="Polar residues" evidence="2">
    <location>
        <begin position="410"/>
        <end position="422"/>
    </location>
</feature>
<feature type="compositionally biased region" description="Polar residues" evidence="2">
    <location>
        <begin position="596"/>
        <end position="608"/>
    </location>
</feature>
<dbReference type="PANTHER" id="PTHR12064:SF90">
    <property type="entry name" value="CNNM TRANSMEMBRANE DOMAIN-CONTAINING PROTEIN"/>
    <property type="match status" value="1"/>
</dbReference>
<evidence type="ECO:0000256" key="2">
    <source>
        <dbReference type="SAM" id="MobiDB-lite"/>
    </source>
</evidence>
<protein>
    <submittedName>
        <fullName evidence="5">DUF21-domain-containing protein</fullName>
    </submittedName>
</protein>
<feature type="compositionally biased region" description="Basic and acidic residues" evidence="2">
    <location>
        <begin position="423"/>
        <end position="441"/>
    </location>
</feature>
<feature type="region of interest" description="Disordered" evidence="2">
    <location>
        <begin position="624"/>
        <end position="822"/>
    </location>
</feature>
<dbReference type="GO" id="GO:0030026">
    <property type="term" value="P:intracellular manganese ion homeostasis"/>
    <property type="evidence" value="ECO:0007669"/>
    <property type="project" value="TreeGrafter"/>
</dbReference>
<dbReference type="PROSITE" id="PS51846">
    <property type="entry name" value="CNNM"/>
    <property type="match status" value="1"/>
</dbReference>
<evidence type="ECO:0000313" key="6">
    <source>
        <dbReference type="Proteomes" id="UP001201163"/>
    </source>
</evidence>
<dbReference type="FunFam" id="3.10.580.10:FF:000053">
    <property type="entry name" value="Unplaced genomic scaffold supercont1.12, whole genome shotgun sequence"/>
    <property type="match status" value="1"/>
</dbReference>
<accession>A0AAD4LDQ9</accession>
<feature type="compositionally biased region" description="Basic residues" evidence="2">
    <location>
        <begin position="445"/>
        <end position="457"/>
    </location>
</feature>
<keyword evidence="1 3" id="KW-1133">Transmembrane helix</keyword>
<evidence type="ECO:0000256" key="3">
    <source>
        <dbReference type="SAM" id="Phobius"/>
    </source>
</evidence>
<dbReference type="Pfam" id="PF01595">
    <property type="entry name" value="CNNM"/>
    <property type="match status" value="1"/>
</dbReference>
<feature type="compositionally biased region" description="Basic and acidic residues" evidence="2">
    <location>
        <begin position="657"/>
        <end position="667"/>
    </location>
</feature>
<feature type="region of interest" description="Disordered" evidence="2">
    <location>
        <begin position="546"/>
        <end position="612"/>
    </location>
</feature>
<evidence type="ECO:0000313" key="5">
    <source>
        <dbReference type="EMBL" id="KAH8984594.1"/>
    </source>
</evidence>
<gene>
    <name evidence="5" type="ORF">EDB92DRAFT_1886003</name>
</gene>
<dbReference type="Gene3D" id="3.10.580.10">
    <property type="entry name" value="CBS-domain"/>
    <property type="match status" value="2"/>
</dbReference>
<dbReference type="PANTHER" id="PTHR12064">
    <property type="entry name" value="METAL TRANSPORTER CNNM"/>
    <property type="match status" value="1"/>
</dbReference>
<feature type="compositionally biased region" description="Polar residues" evidence="2">
    <location>
        <begin position="726"/>
        <end position="736"/>
    </location>
</feature>
<dbReference type="EMBL" id="JAKELL010000074">
    <property type="protein sequence ID" value="KAH8984594.1"/>
    <property type="molecule type" value="Genomic_DNA"/>
</dbReference>
<keyword evidence="1 3" id="KW-0472">Membrane</keyword>
<keyword evidence="6" id="KW-1185">Reference proteome</keyword>
<sequence length="822" mass="88062">MVPPPLSPTISSPSFFLSLAATLSQHVPNLPDFSSARQLARRDDTKHDGAFIAGAVLMPVLVILSGIFAGLTLGYMSLDETQLHVLSISGTPRQRKYANQIKPIRQNGHLLLVTLLLANMIVNESLPVISDPILGGGVQSVIVSTVLIVIFAEIIPQSVCTRHGLYIGAKMVPFVRILLWTLGIIAWPVAKILEFTLGPHHGIIYRRAELKELIALHSLVGEYGGDLRSDTVTIIGATLDLQEKTAIHAMTKIENVFMLSIDAKLDYETLRKVCVTGHSRIPVYEEVELPAPGGQNFKAKKIVGVLLVKQCVLLDPGDAVPVRNIPLHRVPSVAQNEPLLGILDKFQEGRSHMAIVTRTSVEKATSLKKAVKKSITQRIKNRVGISDSSSDCSSDEEPRSKRKKAMRISGRSNSSEDSMTGTSDRDDTLPSEATTDKEDSGRSFSFRKKRKGSKKRVRVEDVEMGTVKNKQEVEPEREMQGSSSQPKKGSFVQFAGLEQSMPADAVLAKEGANDFLLGFDPNVAPLGIITLEDVLEEVIGEEIYDEFDTEGARQGEVTSYIPPQSISPGLVPSLKRKGSAPQLSTRPDTLHPVHPPTQSAQRSSSGSGTPVLRPIAIPAFKGLSFLTGRSRSAPPVPRDGDGRPTPPVQPTAAPEPSDEKEKLKPEVSVDVYTSSDEKPPEIVIAPPADVPATPAPAYFPPSVATPSPAPPTSVGPVDDPARARQGASTISRSTSPGPLLAEALLRARRPSAVHSSGSNPAKGTRFKSSPIGVADHILRLGEQQQQTPARVSEELRGENVDGGGNKNAGSSTSGARASTGGD</sequence>
<feature type="domain" description="CNNM transmembrane" evidence="4">
    <location>
        <begin position="47"/>
        <end position="227"/>
    </location>
</feature>
<feature type="transmembrane region" description="Helical" evidence="3">
    <location>
        <begin position="136"/>
        <end position="155"/>
    </location>
</feature>
<dbReference type="InterPro" id="IPR046342">
    <property type="entry name" value="CBS_dom_sf"/>
</dbReference>
<comment type="caution">
    <text evidence="5">The sequence shown here is derived from an EMBL/GenBank/DDBJ whole genome shotgun (WGS) entry which is preliminary data.</text>
</comment>
<feature type="compositionally biased region" description="Low complexity" evidence="2">
    <location>
        <begin position="681"/>
        <end position="692"/>
    </location>
</feature>
<dbReference type="Proteomes" id="UP001201163">
    <property type="component" value="Unassembled WGS sequence"/>
</dbReference>